<dbReference type="Pfam" id="PF00201">
    <property type="entry name" value="UDPGT"/>
    <property type="match status" value="1"/>
</dbReference>
<keyword evidence="5" id="KW-0472">Membrane</keyword>
<comment type="similarity">
    <text evidence="1 4">Belongs to the UDP-glycosyltransferase family.</text>
</comment>
<dbReference type="PROSITE" id="PS00375">
    <property type="entry name" value="UDPGT"/>
    <property type="match status" value="1"/>
</dbReference>
<dbReference type="InParanoid" id="A0A5N4A5E6"/>
<feature type="transmembrane region" description="Helical" evidence="5">
    <location>
        <begin position="468"/>
        <end position="492"/>
    </location>
</feature>
<evidence type="ECO:0000313" key="6">
    <source>
        <dbReference type="EMBL" id="KAB0792550.1"/>
    </source>
</evidence>
<keyword evidence="5" id="KW-0812">Transmembrane</keyword>
<accession>A0A5N4A5E6</accession>
<evidence type="ECO:0000313" key="7">
    <source>
        <dbReference type="Proteomes" id="UP000327044"/>
    </source>
</evidence>
<dbReference type="AlphaFoldDB" id="A0A5N4A5E6"/>
<dbReference type="FunFam" id="3.40.50.2000:FF:000050">
    <property type="entry name" value="UDP-glucuronosyltransferase"/>
    <property type="match status" value="1"/>
</dbReference>
<dbReference type="CDD" id="cd03784">
    <property type="entry name" value="GT1_Gtf-like"/>
    <property type="match status" value="1"/>
</dbReference>
<evidence type="ECO:0000256" key="2">
    <source>
        <dbReference type="ARBA" id="ARBA00022676"/>
    </source>
</evidence>
<dbReference type="PANTHER" id="PTHR48043:SF159">
    <property type="entry name" value="EG:EG0003.4 PROTEIN-RELATED"/>
    <property type="match status" value="1"/>
</dbReference>
<keyword evidence="7" id="KW-1185">Reference proteome</keyword>
<dbReference type="PANTHER" id="PTHR48043">
    <property type="entry name" value="EG:EG0003.4 PROTEIN-RELATED"/>
    <property type="match status" value="1"/>
</dbReference>
<comment type="subcellular location">
    <subcellularLocation>
        <location evidence="5">Membrane</location>
        <topology evidence="5">Single-pass membrane protein</topology>
    </subcellularLocation>
</comment>
<sequence length="515" mass="59173">MNVVKAVVTIFTLTNVGEGARILGIIPTPSYSHQVPFQPLWKELSLRGHQVTVLTTHPIKDPSLKNLTEIDLSFSIKILDDKVMEIVNSSHNIFKVMELSIRVFHDVNVHQLQHHQVQKLINDPDGRFDLLIAEYMSSPMLYFSRRFNCPYIGVHSLDSSNVIYRLFGHPAHPIVYPDIVIGVYGKSSLFQRVQIVLFELFLSFVGPKLKELEEETVWEHFRDRTPGETIRNELSLLFVNSDPVFDYKRPLLPSVIQIGGTIARVPVKPLENRVKKILDGASEGFIYFSLGTNVKSKDIPPHALNVILDTFRKLPYKVLWKYELDDLADKPSNVHILRWVSQMEVLDHPNLKLFITHGGVHSMHEAVHAKIPMVGMPFFADQPYNVKKMVGMGIAQYVDYQTMTTEELESAIIEVIRNPSYRERVRELADLVEDQPMTGLERAVWWTEYVLRHKGAPHFRSPFLDLPWYQYYLLDVSAIVFVTLSVATFAVIKTLRIIIWVLKRISGKSTKPKKE</sequence>
<proteinExistence type="inferred from homology"/>
<dbReference type="EMBL" id="VVIM01000010">
    <property type="protein sequence ID" value="KAB0792550.1"/>
    <property type="molecule type" value="Genomic_DNA"/>
</dbReference>
<dbReference type="Gene3D" id="3.40.50.2000">
    <property type="entry name" value="Glycogen Phosphorylase B"/>
    <property type="match status" value="2"/>
</dbReference>
<evidence type="ECO:0000256" key="4">
    <source>
        <dbReference type="RuleBase" id="RU003718"/>
    </source>
</evidence>
<keyword evidence="2 4" id="KW-0328">Glycosyltransferase</keyword>
<organism evidence="6 7">
    <name type="scientific">Photinus pyralis</name>
    <name type="common">Common eastern firefly</name>
    <name type="synonym">Lampyris pyralis</name>
    <dbReference type="NCBI Taxonomy" id="7054"/>
    <lineage>
        <taxon>Eukaryota</taxon>
        <taxon>Metazoa</taxon>
        <taxon>Ecdysozoa</taxon>
        <taxon>Arthropoda</taxon>
        <taxon>Hexapoda</taxon>
        <taxon>Insecta</taxon>
        <taxon>Pterygota</taxon>
        <taxon>Neoptera</taxon>
        <taxon>Endopterygota</taxon>
        <taxon>Coleoptera</taxon>
        <taxon>Polyphaga</taxon>
        <taxon>Elateriformia</taxon>
        <taxon>Elateroidea</taxon>
        <taxon>Lampyridae</taxon>
        <taxon>Lampyrinae</taxon>
        <taxon>Photinus</taxon>
    </lineage>
</organism>
<keyword evidence="3 4" id="KW-0808">Transferase</keyword>
<dbReference type="GO" id="GO:0015020">
    <property type="term" value="F:glucuronosyltransferase activity"/>
    <property type="evidence" value="ECO:0007669"/>
    <property type="project" value="UniProtKB-EC"/>
</dbReference>
<dbReference type="SUPFAM" id="SSF53756">
    <property type="entry name" value="UDP-Glycosyltransferase/glycogen phosphorylase"/>
    <property type="match status" value="1"/>
</dbReference>
<dbReference type="Proteomes" id="UP000327044">
    <property type="component" value="Unassembled WGS sequence"/>
</dbReference>
<name>A0A5N4A5E6_PHOPY</name>
<dbReference type="InterPro" id="IPR050271">
    <property type="entry name" value="UDP-glycosyltransferase"/>
</dbReference>
<dbReference type="InterPro" id="IPR035595">
    <property type="entry name" value="UDP_glycos_trans_CS"/>
</dbReference>
<comment type="catalytic activity">
    <reaction evidence="5">
        <text>glucuronate acceptor + UDP-alpha-D-glucuronate = acceptor beta-D-glucuronoside + UDP + H(+)</text>
        <dbReference type="Rhea" id="RHEA:21032"/>
        <dbReference type="ChEBI" id="CHEBI:15378"/>
        <dbReference type="ChEBI" id="CHEBI:58052"/>
        <dbReference type="ChEBI" id="CHEBI:58223"/>
        <dbReference type="ChEBI" id="CHEBI:132367"/>
        <dbReference type="ChEBI" id="CHEBI:132368"/>
        <dbReference type="EC" id="2.4.1.17"/>
    </reaction>
</comment>
<dbReference type="GO" id="GO:0016020">
    <property type="term" value="C:membrane"/>
    <property type="evidence" value="ECO:0007669"/>
    <property type="project" value="UniProtKB-SubCell"/>
</dbReference>
<evidence type="ECO:0000256" key="3">
    <source>
        <dbReference type="ARBA" id="ARBA00022679"/>
    </source>
</evidence>
<keyword evidence="5" id="KW-1133">Transmembrane helix</keyword>
<evidence type="ECO:0000256" key="5">
    <source>
        <dbReference type="RuleBase" id="RU362059"/>
    </source>
</evidence>
<reference evidence="6 7" key="1">
    <citation type="journal article" date="2018" name="Elife">
        <title>Firefly genomes illuminate parallel origins of bioluminescence in beetles.</title>
        <authorList>
            <person name="Fallon T.R."/>
            <person name="Lower S.E."/>
            <person name="Chang C.H."/>
            <person name="Bessho-Uehara M."/>
            <person name="Martin G.J."/>
            <person name="Bewick A.J."/>
            <person name="Behringer M."/>
            <person name="Debat H.J."/>
            <person name="Wong I."/>
            <person name="Day J.C."/>
            <person name="Suvorov A."/>
            <person name="Silva C.J."/>
            <person name="Stanger-Hall K.F."/>
            <person name="Hall D.W."/>
            <person name="Schmitz R.J."/>
            <person name="Nelson D.R."/>
            <person name="Lewis S.M."/>
            <person name="Shigenobu S."/>
            <person name="Bybee S.M."/>
            <person name="Larracuente A.M."/>
            <person name="Oba Y."/>
            <person name="Weng J.K."/>
        </authorList>
    </citation>
    <scope>NUCLEOTIDE SEQUENCE [LARGE SCALE GENOMIC DNA]</scope>
    <source>
        <strain evidence="6">1611_PpyrPB1</strain>
        <tissue evidence="6">Whole body</tissue>
    </source>
</reference>
<evidence type="ECO:0000256" key="1">
    <source>
        <dbReference type="ARBA" id="ARBA00009995"/>
    </source>
</evidence>
<protein>
    <recommendedName>
        <fullName evidence="5">UDP-glucuronosyltransferase</fullName>
        <ecNumber evidence="5">2.4.1.17</ecNumber>
    </recommendedName>
</protein>
<gene>
    <name evidence="6" type="ORF">PPYR_14509</name>
</gene>
<dbReference type="EC" id="2.4.1.17" evidence="5"/>
<comment type="caution">
    <text evidence="6">The sequence shown here is derived from an EMBL/GenBank/DDBJ whole genome shotgun (WGS) entry which is preliminary data.</text>
</comment>
<dbReference type="InterPro" id="IPR002213">
    <property type="entry name" value="UDP_glucos_trans"/>
</dbReference>
<dbReference type="OrthoDB" id="5835829at2759"/>